<evidence type="ECO:0000313" key="3">
    <source>
        <dbReference type="Proteomes" id="UP000076744"/>
    </source>
</evidence>
<dbReference type="AlphaFoldDB" id="A0A167LJ92"/>
<dbReference type="RefSeq" id="XP_018700221.1">
    <property type="nucleotide sequence ID" value="XM_018852593.1"/>
</dbReference>
<organism evidence="2 3">
    <name type="scientific">Cordyceps fumosorosea (strain ARSEF 2679)</name>
    <name type="common">Isaria fumosorosea</name>
    <dbReference type="NCBI Taxonomy" id="1081104"/>
    <lineage>
        <taxon>Eukaryota</taxon>
        <taxon>Fungi</taxon>
        <taxon>Dikarya</taxon>
        <taxon>Ascomycota</taxon>
        <taxon>Pezizomycotina</taxon>
        <taxon>Sordariomycetes</taxon>
        <taxon>Hypocreomycetidae</taxon>
        <taxon>Hypocreales</taxon>
        <taxon>Cordycipitaceae</taxon>
        <taxon>Cordyceps</taxon>
    </lineage>
</organism>
<dbReference type="STRING" id="1081104.A0A167LJ92"/>
<dbReference type="PANTHER" id="PTHR28042">
    <property type="entry name" value="E3 UBIQUITIN-PROTEIN LIGASE COMPLEX SLX5-SLX8 SUBUNIT SLX5"/>
    <property type="match status" value="1"/>
</dbReference>
<dbReference type="InterPro" id="IPR038886">
    <property type="entry name" value="E3_SLX5/Rfp1"/>
</dbReference>
<feature type="region of interest" description="Disordered" evidence="1">
    <location>
        <begin position="326"/>
        <end position="348"/>
    </location>
</feature>
<evidence type="ECO:0000313" key="2">
    <source>
        <dbReference type="EMBL" id="OAA53149.1"/>
    </source>
</evidence>
<evidence type="ECO:0000256" key="1">
    <source>
        <dbReference type="SAM" id="MobiDB-lite"/>
    </source>
</evidence>
<dbReference type="PANTHER" id="PTHR28042:SF1">
    <property type="entry name" value="E3 UBIQUITIN-PROTEIN LIGASE COMPLEX SLX5-SLX8 SUBUNIT SLX5"/>
    <property type="match status" value="1"/>
</dbReference>
<proteinExistence type="predicted"/>
<feature type="compositionally biased region" description="Low complexity" evidence="1">
    <location>
        <begin position="229"/>
        <end position="244"/>
    </location>
</feature>
<gene>
    <name evidence="2" type="ORF">ISF_08990</name>
</gene>
<dbReference type="Proteomes" id="UP000076744">
    <property type="component" value="Unassembled WGS sequence"/>
</dbReference>
<accession>A0A167LJ92</accession>
<sequence length="480" mass="52548">MPFGGFALDSVFPDFHHFPHAFDHPRPLFGTHQVVPPATARPPIRRRRRRPCTRDDDDLAALVHGTMAHAEPSLFVPLSDDDDDDLVEIVSARPSRASTASNAATHAPTPLALPQPARPSTTTSGRTRRRHAEPHPPPPPQVSRQDDTVIDLTEEPDSPVQVRPPQRSNNSTTSQAPADAVRLPPMRLHRHPRRTNSQRLTPPRLSRSESIMLGSEPSFIDLTGDDDNTNNSRSNNNTNTSTNESPRRSHRNHQPPIIFHPDGPGGNSHDHLVDFEFLNRRHAFGYSIAATFARGFGRSFADIFSSDMLNGASASNLAANVFPRAQRVPPRQPTPPRAKQPLPPAKPGFTRETVAAAEDGEDRSPATAAADGHVVVCPSCDEELAYDPTEGVVQTATGAKKRKRAPGDHHFWAVKTCGHVYCSDCFENRRPTKTTAHDGVAFRDASGKLSRHIPANELRCAVEGCGSKVANKTEWVGIFL</sequence>
<dbReference type="GeneID" id="30025282"/>
<feature type="compositionally biased region" description="Acidic residues" evidence="1">
    <location>
        <begin position="148"/>
        <end position="157"/>
    </location>
</feature>
<keyword evidence="3" id="KW-1185">Reference proteome</keyword>
<dbReference type="EMBL" id="AZHB01000039">
    <property type="protein sequence ID" value="OAA53149.1"/>
    <property type="molecule type" value="Genomic_DNA"/>
</dbReference>
<dbReference type="GO" id="GO:0004842">
    <property type="term" value="F:ubiquitin-protein transferase activity"/>
    <property type="evidence" value="ECO:0007669"/>
    <property type="project" value="TreeGrafter"/>
</dbReference>
<feature type="compositionally biased region" description="Pro residues" evidence="1">
    <location>
        <begin position="330"/>
        <end position="346"/>
    </location>
</feature>
<name>A0A167LJ92_CORFA</name>
<dbReference type="OrthoDB" id="2398441at2759"/>
<dbReference type="GO" id="GO:0033768">
    <property type="term" value="C:SUMO-targeted ubiquitin ligase complex"/>
    <property type="evidence" value="ECO:0007669"/>
    <property type="project" value="TreeGrafter"/>
</dbReference>
<feature type="compositionally biased region" description="Basic residues" evidence="1">
    <location>
        <begin position="187"/>
        <end position="196"/>
    </location>
</feature>
<reference evidence="2 3" key="1">
    <citation type="journal article" date="2016" name="Genome Biol. Evol.">
        <title>Divergent and convergent evolution of fungal pathogenicity.</title>
        <authorList>
            <person name="Shang Y."/>
            <person name="Xiao G."/>
            <person name="Zheng P."/>
            <person name="Cen K."/>
            <person name="Zhan S."/>
            <person name="Wang C."/>
        </authorList>
    </citation>
    <scope>NUCLEOTIDE SEQUENCE [LARGE SCALE GENOMIC DNA]</scope>
    <source>
        <strain evidence="2 3">ARSEF 2679</strain>
    </source>
</reference>
<protein>
    <recommendedName>
        <fullName evidence="4">Cell cycle control protein</fullName>
    </recommendedName>
</protein>
<evidence type="ECO:0008006" key="4">
    <source>
        <dbReference type="Google" id="ProtNLM"/>
    </source>
</evidence>
<comment type="caution">
    <text evidence="2">The sequence shown here is derived from an EMBL/GenBank/DDBJ whole genome shotgun (WGS) entry which is preliminary data.</text>
</comment>
<feature type="compositionally biased region" description="Polar residues" evidence="1">
    <location>
        <begin position="166"/>
        <end position="176"/>
    </location>
</feature>
<feature type="region of interest" description="Disordered" evidence="1">
    <location>
        <begin position="93"/>
        <end position="266"/>
    </location>
</feature>